<feature type="transmembrane region" description="Helical" evidence="1">
    <location>
        <begin position="240"/>
        <end position="260"/>
    </location>
</feature>
<dbReference type="OrthoDB" id="3357408at2759"/>
<feature type="transmembrane region" description="Helical" evidence="1">
    <location>
        <begin position="13"/>
        <end position="35"/>
    </location>
</feature>
<feature type="transmembrane region" description="Helical" evidence="1">
    <location>
        <begin position="207"/>
        <end position="228"/>
    </location>
</feature>
<accession>A0A2A9N8T2</accession>
<dbReference type="EMBL" id="KZ302340">
    <property type="protein sequence ID" value="PFH45554.1"/>
    <property type="molecule type" value="Genomic_DNA"/>
</dbReference>
<keyword evidence="1" id="KW-0812">Transmembrane</keyword>
<name>A0A2A9N8T2_9AGAR</name>
<gene>
    <name evidence="2" type="ORF">AMATHDRAFT_8984</name>
</gene>
<reference evidence="2 3" key="1">
    <citation type="submission" date="2014-02" db="EMBL/GenBank/DDBJ databases">
        <title>Transposable element dynamics among asymbiotic and ectomycorrhizal Amanita fungi.</title>
        <authorList>
            <consortium name="DOE Joint Genome Institute"/>
            <person name="Hess J."/>
            <person name="Skrede I."/>
            <person name="Wolfe B."/>
            <person name="LaButti K."/>
            <person name="Ohm R.A."/>
            <person name="Grigoriev I.V."/>
            <person name="Pringle A."/>
        </authorList>
    </citation>
    <scope>NUCLEOTIDE SEQUENCE [LARGE SCALE GENOMIC DNA]</scope>
    <source>
        <strain evidence="2 3">SKay4041</strain>
    </source>
</reference>
<dbReference type="AlphaFoldDB" id="A0A2A9N8T2"/>
<keyword evidence="1" id="KW-1133">Transmembrane helix</keyword>
<organism evidence="2 3">
    <name type="scientific">Amanita thiersii Skay4041</name>
    <dbReference type="NCBI Taxonomy" id="703135"/>
    <lineage>
        <taxon>Eukaryota</taxon>
        <taxon>Fungi</taxon>
        <taxon>Dikarya</taxon>
        <taxon>Basidiomycota</taxon>
        <taxon>Agaricomycotina</taxon>
        <taxon>Agaricomycetes</taxon>
        <taxon>Agaricomycetidae</taxon>
        <taxon>Agaricales</taxon>
        <taxon>Pluteineae</taxon>
        <taxon>Amanitaceae</taxon>
        <taxon>Amanita</taxon>
    </lineage>
</organism>
<keyword evidence="3" id="KW-1185">Reference proteome</keyword>
<sequence length="299" mass="34235">MTTFESNGQIIRAFVFAILSGMYIATFLHCTRWLVFNDDELTLRKRFSWLMLCVTWLIFALTMATLALWCTLPILLMRNEMQLFKTLLVSTAPIEALTSMLADIVLIYRCWVVYNRNWHVIYFPMFMMLVYTCFAALVLYYSVLIVVYSETSVISTEVYRAAVVLTYTCTIVLNIYTTSSIVFKIWRVTKESSGINTQRGLHFTIHVIADSGMLFTLSTILAFIMWLYTLKNTGPVAQMTGLISGCINYAMLGIAFNLIIIRVATQRASSDSYIDATITITEMYRRYDAIDVSQALNDQ</sequence>
<evidence type="ECO:0000256" key="1">
    <source>
        <dbReference type="SAM" id="Phobius"/>
    </source>
</evidence>
<keyword evidence="1" id="KW-0472">Membrane</keyword>
<protein>
    <submittedName>
        <fullName evidence="2">Uncharacterized protein</fullName>
    </submittedName>
</protein>
<dbReference type="Proteomes" id="UP000242287">
    <property type="component" value="Unassembled WGS sequence"/>
</dbReference>
<proteinExistence type="predicted"/>
<evidence type="ECO:0000313" key="3">
    <source>
        <dbReference type="Proteomes" id="UP000242287"/>
    </source>
</evidence>
<evidence type="ECO:0000313" key="2">
    <source>
        <dbReference type="EMBL" id="PFH45554.1"/>
    </source>
</evidence>
<feature type="transmembrane region" description="Helical" evidence="1">
    <location>
        <begin position="126"/>
        <end position="149"/>
    </location>
</feature>
<feature type="transmembrane region" description="Helical" evidence="1">
    <location>
        <begin position="161"/>
        <end position="186"/>
    </location>
</feature>
<feature type="transmembrane region" description="Helical" evidence="1">
    <location>
        <begin position="47"/>
        <end position="76"/>
    </location>
</feature>